<dbReference type="Gene3D" id="3.90.550.10">
    <property type="entry name" value="Spore Coat Polysaccharide Biosynthesis Protein SpsA, Chain A"/>
    <property type="match status" value="1"/>
</dbReference>
<gene>
    <name evidence="1" type="ORF">GPECTOR_64g118</name>
</gene>
<comment type="caution">
    <text evidence="1">The sequence shown here is derived from an EMBL/GenBank/DDBJ whole genome shotgun (WGS) entry which is preliminary data.</text>
</comment>
<organism evidence="1 2">
    <name type="scientific">Gonium pectorale</name>
    <name type="common">Green alga</name>
    <dbReference type="NCBI Taxonomy" id="33097"/>
    <lineage>
        <taxon>Eukaryota</taxon>
        <taxon>Viridiplantae</taxon>
        <taxon>Chlorophyta</taxon>
        <taxon>core chlorophytes</taxon>
        <taxon>Chlorophyceae</taxon>
        <taxon>CS clade</taxon>
        <taxon>Chlamydomonadales</taxon>
        <taxon>Volvocaceae</taxon>
        <taxon>Gonium</taxon>
    </lineage>
</organism>
<accession>A0A150G471</accession>
<dbReference type="Proteomes" id="UP000075714">
    <property type="component" value="Unassembled WGS sequence"/>
</dbReference>
<name>A0A150G471_GONPE</name>
<sequence>MSMVFEQASGSHVNWARGVVGRRAVAEDAGAYVDRFLANYNVASYKKRSKVALVYMCFQRADMVREAFPTVLNNKGIDEVDIIISQDGGPGSMDTFPVDLQGRAHTYIKHEVNLMPGQHHYVIKSLVFDVLGYEVLILVEEDSYINPHAIQMLRGLIDLSLKDTTVGLVSINDLDNSMLIDQEAFNAGGLRVHIETGHLWAYAMHVSHYKAVKSKIKKYYDVIKGKDYRTLDAPPLRDAVQGLLRAEGMPDNIPLSQDSYLVHSLHRTGYIHRITTVLRLLRPLGWHGLHFQEGEHAFYRIFGRRMYEGSITKAPFVVAPGSQEEQKLKDTCIQRLHRLYKHYLGRNTDEGALNAYLSRFVVNRLNGVELAHNVLASDEHTNYMNARMAAGFPEEQQ</sequence>
<dbReference type="OrthoDB" id="529640at2759"/>
<evidence type="ECO:0000313" key="2">
    <source>
        <dbReference type="Proteomes" id="UP000075714"/>
    </source>
</evidence>
<dbReference type="InterPro" id="IPR029044">
    <property type="entry name" value="Nucleotide-diphossugar_trans"/>
</dbReference>
<keyword evidence="2" id="KW-1185">Reference proteome</keyword>
<dbReference type="EMBL" id="LSYV01000065">
    <property type="protein sequence ID" value="KXZ44624.1"/>
    <property type="molecule type" value="Genomic_DNA"/>
</dbReference>
<dbReference type="AlphaFoldDB" id="A0A150G471"/>
<evidence type="ECO:0000313" key="1">
    <source>
        <dbReference type="EMBL" id="KXZ44624.1"/>
    </source>
</evidence>
<proteinExistence type="predicted"/>
<dbReference type="SUPFAM" id="SSF53448">
    <property type="entry name" value="Nucleotide-diphospho-sugar transferases"/>
    <property type="match status" value="1"/>
</dbReference>
<protein>
    <submittedName>
        <fullName evidence="1">Uncharacterized protein</fullName>
    </submittedName>
</protein>
<reference evidence="2" key="1">
    <citation type="journal article" date="2016" name="Nat. Commun.">
        <title>The Gonium pectorale genome demonstrates co-option of cell cycle regulation during the evolution of multicellularity.</title>
        <authorList>
            <person name="Hanschen E.R."/>
            <person name="Marriage T.N."/>
            <person name="Ferris P.J."/>
            <person name="Hamaji T."/>
            <person name="Toyoda A."/>
            <person name="Fujiyama A."/>
            <person name="Neme R."/>
            <person name="Noguchi H."/>
            <person name="Minakuchi Y."/>
            <person name="Suzuki M."/>
            <person name="Kawai-Toyooka H."/>
            <person name="Smith D.R."/>
            <person name="Sparks H."/>
            <person name="Anderson J."/>
            <person name="Bakaric R."/>
            <person name="Luria V."/>
            <person name="Karger A."/>
            <person name="Kirschner M.W."/>
            <person name="Durand P.M."/>
            <person name="Michod R.E."/>
            <person name="Nozaki H."/>
            <person name="Olson B.J."/>
        </authorList>
    </citation>
    <scope>NUCLEOTIDE SEQUENCE [LARGE SCALE GENOMIC DNA]</scope>
    <source>
        <strain evidence="2">NIES-2863</strain>
    </source>
</reference>